<evidence type="ECO:0000313" key="1">
    <source>
        <dbReference type="Proteomes" id="UP000504609"/>
    </source>
</evidence>
<dbReference type="Proteomes" id="UP000504609">
    <property type="component" value="Unplaced"/>
</dbReference>
<organism evidence="1 2">
    <name type="scientific">Cucurbita moschata</name>
    <name type="common">Winter crookneck squash</name>
    <name type="synonym">Cucurbita pepo var. moschata</name>
    <dbReference type="NCBI Taxonomy" id="3662"/>
    <lineage>
        <taxon>Eukaryota</taxon>
        <taxon>Viridiplantae</taxon>
        <taxon>Streptophyta</taxon>
        <taxon>Embryophyta</taxon>
        <taxon>Tracheophyta</taxon>
        <taxon>Spermatophyta</taxon>
        <taxon>Magnoliopsida</taxon>
        <taxon>eudicotyledons</taxon>
        <taxon>Gunneridae</taxon>
        <taxon>Pentapetalae</taxon>
        <taxon>rosids</taxon>
        <taxon>fabids</taxon>
        <taxon>Cucurbitales</taxon>
        <taxon>Cucurbitaceae</taxon>
        <taxon>Cucurbiteae</taxon>
        <taxon>Cucurbita</taxon>
    </lineage>
</organism>
<dbReference type="GeneID" id="111430674"/>
<accession>A0A6J1E7T6</accession>
<name>A0A6J1E7T6_CUCMO</name>
<dbReference type="AlphaFoldDB" id="A0A6J1E7T6"/>
<protein>
    <submittedName>
        <fullName evidence="2">Uncharacterized protein LOC111430674 isoform X1</fullName>
    </submittedName>
</protein>
<keyword evidence="1" id="KW-1185">Reference proteome</keyword>
<dbReference type="KEGG" id="cmos:111430674"/>
<sequence length="168" mass="19825">MKYAYDRMNIDVPGGIDWLHSSMHHSCLVRILDSWWDSDWLHSSMHPPFMFDDILLMLGMACATYSSIHPPLFGFHGWAHALVTMNVKYFYQKYINIYYRCASKWEHGMAGYLFKHSSSIIWWDSSWLGSGSYLVRILDYNWWILIGWRSIRDPSCLDFMAGHMPLSL</sequence>
<gene>
    <name evidence="2" type="primary">LOC111430674</name>
</gene>
<reference evidence="2" key="1">
    <citation type="submission" date="2025-08" db="UniProtKB">
        <authorList>
            <consortium name="RefSeq"/>
        </authorList>
    </citation>
    <scope>IDENTIFICATION</scope>
    <source>
        <tissue evidence="2">Young leaves</tissue>
    </source>
</reference>
<proteinExistence type="predicted"/>
<dbReference type="RefSeq" id="XP_022922788.1">
    <property type="nucleotide sequence ID" value="XM_023067020.1"/>
</dbReference>
<evidence type="ECO:0000313" key="2">
    <source>
        <dbReference type="RefSeq" id="XP_022922788.1"/>
    </source>
</evidence>